<keyword evidence="6" id="KW-0732">Signal</keyword>
<comment type="subcellular location">
    <subcellularLocation>
        <location evidence="1">Membrane</location>
        <topology evidence="1">Multi-pass membrane protein</topology>
    </subcellularLocation>
</comment>
<evidence type="ECO:0000256" key="1">
    <source>
        <dbReference type="ARBA" id="ARBA00004141"/>
    </source>
</evidence>
<proteinExistence type="predicted"/>
<feature type="transmembrane region" description="Helical" evidence="5">
    <location>
        <begin position="95"/>
        <end position="114"/>
    </location>
</feature>
<dbReference type="AlphaFoldDB" id="A0A2K8KM83"/>
<feature type="transmembrane region" description="Helical" evidence="5">
    <location>
        <begin position="72"/>
        <end position="89"/>
    </location>
</feature>
<accession>A0A2K8KM83</accession>
<evidence type="ECO:0000256" key="2">
    <source>
        <dbReference type="ARBA" id="ARBA00022692"/>
    </source>
</evidence>
<keyword evidence="2 5" id="KW-0812">Transmembrane</keyword>
<evidence type="ECO:0000256" key="3">
    <source>
        <dbReference type="ARBA" id="ARBA00022989"/>
    </source>
</evidence>
<keyword evidence="3 5" id="KW-1133">Transmembrane helix</keyword>
<gene>
    <name evidence="7" type="ORF">REIFOR_00795</name>
</gene>
<evidence type="ECO:0000256" key="4">
    <source>
        <dbReference type="ARBA" id="ARBA00023136"/>
    </source>
</evidence>
<evidence type="ECO:0000256" key="6">
    <source>
        <dbReference type="SAM" id="SignalP"/>
    </source>
</evidence>
<evidence type="ECO:0000313" key="7">
    <source>
        <dbReference type="EMBL" id="ATX75963.1"/>
    </source>
</evidence>
<name>A0A2K8KM83_9GAMM</name>
<dbReference type="OrthoDB" id="7960583at2"/>
<dbReference type="RefSeq" id="WP_100256338.1">
    <property type="nucleotide sequence ID" value="NZ_CP011797.1"/>
</dbReference>
<dbReference type="InterPro" id="IPR032808">
    <property type="entry name" value="DoxX"/>
</dbReference>
<organism evidence="7 8">
    <name type="scientific">Reinekea forsetii</name>
    <dbReference type="NCBI Taxonomy" id="1336806"/>
    <lineage>
        <taxon>Bacteria</taxon>
        <taxon>Pseudomonadati</taxon>
        <taxon>Pseudomonadota</taxon>
        <taxon>Gammaproteobacteria</taxon>
        <taxon>Oceanospirillales</taxon>
        <taxon>Saccharospirillaceae</taxon>
        <taxon>Reinekea</taxon>
    </lineage>
</organism>
<feature type="signal peptide" evidence="6">
    <location>
        <begin position="1"/>
        <end position="25"/>
    </location>
</feature>
<keyword evidence="8" id="KW-1185">Reference proteome</keyword>
<keyword evidence="4 5" id="KW-0472">Membrane</keyword>
<dbReference type="Pfam" id="PF13564">
    <property type="entry name" value="DoxX_2"/>
    <property type="match status" value="1"/>
</dbReference>
<dbReference type="KEGG" id="rfo:REIFOR_00795"/>
<evidence type="ECO:0000256" key="5">
    <source>
        <dbReference type="SAM" id="Phobius"/>
    </source>
</evidence>
<protein>
    <submittedName>
        <fullName evidence="7">DoxX-like family protein</fullName>
    </submittedName>
</protein>
<feature type="chain" id="PRO_5014784719" evidence="6">
    <location>
        <begin position="26"/>
        <end position="121"/>
    </location>
</feature>
<dbReference type="Proteomes" id="UP000229757">
    <property type="component" value="Chromosome"/>
</dbReference>
<evidence type="ECO:0000313" key="8">
    <source>
        <dbReference type="Proteomes" id="UP000229757"/>
    </source>
</evidence>
<dbReference type="GO" id="GO:0016020">
    <property type="term" value="C:membrane"/>
    <property type="evidence" value="ECO:0007669"/>
    <property type="project" value="UniProtKB-SubCell"/>
</dbReference>
<dbReference type="EMBL" id="CP011797">
    <property type="protein sequence ID" value="ATX75963.1"/>
    <property type="molecule type" value="Genomic_DNA"/>
</dbReference>
<reference evidence="7 8" key="1">
    <citation type="journal article" date="2017" name="Environ. Microbiol.">
        <title>Genomic and physiological analyses of 'Reinekea forsetii' reveal a versatile opportunistic lifestyle during spring algae blooms.</title>
        <authorList>
            <person name="Avci B."/>
            <person name="Hahnke R.L."/>
            <person name="Chafee M."/>
            <person name="Fischer T."/>
            <person name="Gruber-Vodicka H."/>
            <person name="Tegetmeyer H.E."/>
            <person name="Harder J."/>
            <person name="Fuchs B.M."/>
            <person name="Amann R.I."/>
            <person name="Teeling H."/>
        </authorList>
    </citation>
    <scope>NUCLEOTIDE SEQUENCE [LARGE SCALE GENOMIC DNA]</scope>
    <source>
        <strain evidence="7 8">Hel1_31_D35</strain>
    </source>
</reference>
<feature type="transmembrane region" description="Helical" evidence="5">
    <location>
        <begin position="41"/>
        <end position="60"/>
    </location>
</feature>
<sequence>MNKIKISFYALSGLFSLAMAATAMAKLTTNPALVQSFDAMGYPLFLMTILGVAYLIGIAAILQPVSDTLRQWGYAGFSVALVGAVASHILSGDPIANAVPGLFLLVILAVTVVLERQYRNQ</sequence>